<evidence type="ECO:0000256" key="1">
    <source>
        <dbReference type="SAM" id="SignalP"/>
    </source>
</evidence>
<dbReference type="GeneID" id="7198940"/>
<name>B7GD48_PHATC</name>
<dbReference type="Proteomes" id="UP000000759">
    <property type="component" value="Chromosome 27"/>
</dbReference>
<evidence type="ECO:0000313" key="2">
    <source>
        <dbReference type="EMBL" id="EEC43436.1"/>
    </source>
</evidence>
<dbReference type="AlphaFoldDB" id="B7GD48"/>
<dbReference type="PaxDb" id="2850-Phatr50153"/>
<dbReference type="RefSeq" id="XP_002184989.1">
    <property type="nucleotide sequence ID" value="XM_002184953.1"/>
</dbReference>
<keyword evidence="1" id="KW-0732">Signal</keyword>
<keyword evidence="3" id="KW-1185">Reference proteome</keyword>
<accession>B7GD48</accession>
<protein>
    <submittedName>
        <fullName evidence="2">Uncharacterized protein</fullName>
    </submittedName>
</protein>
<feature type="chain" id="PRO_5002853151" evidence="1">
    <location>
        <begin position="23"/>
        <end position="634"/>
    </location>
</feature>
<sequence length="634" mass="66285">MVRPLWVLVLALVGVVLESVAAHSQENFGGFCGGGDGTPTCAIGICSSHSLCGPCEVGTCETSLACSLDGTNTICAGSDLERRLKQKLPLRESEAPTSTSPTLTENDYYCTGKCTCAANFCNSDNDCGGGREYCQGGNVSSMFGYNMTTACSGTCVPALQLDACGAGLCTTDVDCGSENKTCLNLVGEECGGFCNGLASTVSHDRHEISVPSACADRSCSSDSECKTGNEFCLDFNSKVPCSGTCATTTTLDARSSCMMNTCSVNRDCIEPLEFCSQAQEGTRCSGLCIPMEIEEEEESSTRTSTITNPFMGSNDFLMTTNEGVFQVTGCAIGACSSDSDCSADSEFCFVSADSPSCSGVCLPLEEIEVNGSCTLSSCTFDEDCNIGLETCVGGGSVFTPCSGSCLLLDIEEEGDDSLVVVSECSNSTCRSDLDCITELEVCDGMDTQNNDTCSGVCISIDGQLCPLESCNSDDDCIDLTAVCQNATDNFTCSGTCESIQCPVTDEEVQSCSMDNDCLSGLESCQGFDLQFACSGTCSILAGECPEESSNASVSTGKELVLANASVCLAPGRPARPRVSALTDKNVLVQMIMNRAAVAAKPFHYDSAIIVASSCQTLAKDLISGHYSLRNERYL</sequence>
<reference evidence="2 3" key="1">
    <citation type="journal article" date="2008" name="Nature">
        <title>The Phaeodactylum genome reveals the evolutionary history of diatom genomes.</title>
        <authorList>
            <person name="Bowler C."/>
            <person name="Allen A.E."/>
            <person name="Badger J.H."/>
            <person name="Grimwood J."/>
            <person name="Jabbari K."/>
            <person name="Kuo A."/>
            <person name="Maheswari U."/>
            <person name="Martens C."/>
            <person name="Maumus F."/>
            <person name="Otillar R.P."/>
            <person name="Rayko E."/>
            <person name="Salamov A."/>
            <person name="Vandepoele K."/>
            <person name="Beszteri B."/>
            <person name="Gruber A."/>
            <person name="Heijde M."/>
            <person name="Katinka M."/>
            <person name="Mock T."/>
            <person name="Valentin K."/>
            <person name="Verret F."/>
            <person name="Berges J.A."/>
            <person name="Brownlee C."/>
            <person name="Cadoret J.P."/>
            <person name="Chiovitti A."/>
            <person name="Choi C.J."/>
            <person name="Coesel S."/>
            <person name="De Martino A."/>
            <person name="Detter J.C."/>
            <person name="Durkin C."/>
            <person name="Falciatore A."/>
            <person name="Fournet J."/>
            <person name="Haruta M."/>
            <person name="Huysman M.J."/>
            <person name="Jenkins B.D."/>
            <person name="Jiroutova K."/>
            <person name="Jorgensen R.E."/>
            <person name="Joubert Y."/>
            <person name="Kaplan A."/>
            <person name="Kroger N."/>
            <person name="Kroth P.G."/>
            <person name="La Roche J."/>
            <person name="Lindquist E."/>
            <person name="Lommer M."/>
            <person name="Martin-Jezequel V."/>
            <person name="Lopez P.J."/>
            <person name="Lucas S."/>
            <person name="Mangogna M."/>
            <person name="McGinnis K."/>
            <person name="Medlin L.K."/>
            <person name="Montsant A."/>
            <person name="Oudot-Le Secq M.P."/>
            <person name="Napoli C."/>
            <person name="Obornik M."/>
            <person name="Parker M.S."/>
            <person name="Petit J.L."/>
            <person name="Porcel B.M."/>
            <person name="Poulsen N."/>
            <person name="Robison M."/>
            <person name="Rychlewski L."/>
            <person name="Rynearson T.A."/>
            <person name="Schmutz J."/>
            <person name="Shapiro H."/>
            <person name="Siaut M."/>
            <person name="Stanley M."/>
            <person name="Sussman M.R."/>
            <person name="Taylor A.R."/>
            <person name="Vardi A."/>
            <person name="von Dassow P."/>
            <person name="Vyverman W."/>
            <person name="Willis A."/>
            <person name="Wyrwicz L.S."/>
            <person name="Rokhsar D.S."/>
            <person name="Weissenbach J."/>
            <person name="Armbrust E.V."/>
            <person name="Green B.R."/>
            <person name="Van de Peer Y."/>
            <person name="Grigoriev I.V."/>
        </authorList>
    </citation>
    <scope>NUCLEOTIDE SEQUENCE [LARGE SCALE GENOMIC DNA]</scope>
    <source>
        <strain evidence="2 3">CCAP 1055/1</strain>
    </source>
</reference>
<gene>
    <name evidence="2" type="ORF">PHATRDRAFT_50153</name>
</gene>
<evidence type="ECO:0000313" key="3">
    <source>
        <dbReference type="Proteomes" id="UP000000759"/>
    </source>
</evidence>
<proteinExistence type="predicted"/>
<organism evidence="2 3">
    <name type="scientific">Phaeodactylum tricornutum (strain CCAP 1055/1)</name>
    <dbReference type="NCBI Taxonomy" id="556484"/>
    <lineage>
        <taxon>Eukaryota</taxon>
        <taxon>Sar</taxon>
        <taxon>Stramenopiles</taxon>
        <taxon>Ochrophyta</taxon>
        <taxon>Bacillariophyta</taxon>
        <taxon>Bacillariophyceae</taxon>
        <taxon>Bacillariophycidae</taxon>
        <taxon>Naviculales</taxon>
        <taxon>Phaeodactylaceae</taxon>
        <taxon>Phaeodactylum</taxon>
    </lineage>
</organism>
<reference evidence="3" key="2">
    <citation type="submission" date="2008-08" db="EMBL/GenBank/DDBJ databases">
        <authorList>
            <consortium name="Diatom Consortium"/>
            <person name="Grigoriev I."/>
            <person name="Grimwood J."/>
            <person name="Kuo A."/>
            <person name="Otillar R.P."/>
            <person name="Salamov A."/>
            <person name="Detter J.C."/>
            <person name="Lindquist E."/>
            <person name="Shapiro H."/>
            <person name="Lucas S."/>
            <person name="Glavina del Rio T."/>
            <person name="Pitluck S."/>
            <person name="Rokhsar D."/>
            <person name="Bowler C."/>
        </authorList>
    </citation>
    <scope>GENOME REANNOTATION</scope>
    <source>
        <strain evidence="3">CCAP 1055/1</strain>
    </source>
</reference>
<dbReference type="KEGG" id="pti:PHATRDRAFT_50153"/>
<dbReference type="InParanoid" id="B7GD48"/>
<feature type="signal peptide" evidence="1">
    <location>
        <begin position="1"/>
        <end position="22"/>
    </location>
</feature>
<dbReference type="EMBL" id="CM000629">
    <property type="protein sequence ID" value="EEC43436.1"/>
    <property type="molecule type" value="Genomic_DNA"/>
</dbReference>